<sequence length="68" mass="7803">MHHHMIKLSHQLFRSFSSSEKWSSINVGLMERRNDDLAGQTNVVVAIVPIINRIITNKMVVVVEDDMN</sequence>
<protein>
    <submittedName>
        <fullName evidence="1">Uncharacterized protein</fullName>
    </submittedName>
</protein>
<keyword evidence="2" id="KW-1185">Reference proteome</keyword>
<comment type="caution">
    <text evidence="1">The sequence shown here is derived from an EMBL/GenBank/DDBJ whole genome shotgun (WGS) entry which is preliminary data.</text>
</comment>
<gene>
    <name evidence="1" type="ORF">PGT21_008085</name>
</gene>
<evidence type="ECO:0000313" key="2">
    <source>
        <dbReference type="Proteomes" id="UP000324748"/>
    </source>
</evidence>
<dbReference type="EMBL" id="VSWC01000170">
    <property type="protein sequence ID" value="KAA1071456.1"/>
    <property type="molecule type" value="Genomic_DNA"/>
</dbReference>
<accession>A0A5B0M573</accession>
<evidence type="ECO:0000313" key="1">
    <source>
        <dbReference type="EMBL" id="KAA1071456.1"/>
    </source>
</evidence>
<dbReference type="Proteomes" id="UP000324748">
    <property type="component" value="Unassembled WGS sequence"/>
</dbReference>
<reference evidence="1 2" key="1">
    <citation type="submission" date="2019-05" db="EMBL/GenBank/DDBJ databases">
        <title>Emergence of the Ug99 lineage of the wheat stem rust pathogen through somatic hybridization.</title>
        <authorList>
            <person name="Li F."/>
            <person name="Upadhyaya N.M."/>
            <person name="Sperschneider J."/>
            <person name="Matny O."/>
            <person name="Nguyen-Phuc H."/>
            <person name="Mago R."/>
            <person name="Raley C."/>
            <person name="Miller M.E."/>
            <person name="Silverstein K.A.T."/>
            <person name="Henningsen E."/>
            <person name="Hirsch C.D."/>
            <person name="Visser B."/>
            <person name="Pretorius Z.A."/>
            <person name="Steffenson B.J."/>
            <person name="Schwessinger B."/>
            <person name="Dodds P.N."/>
            <person name="Figueroa M."/>
        </authorList>
    </citation>
    <scope>NUCLEOTIDE SEQUENCE [LARGE SCALE GENOMIC DNA]</scope>
    <source>
        <strain evidence="1">21-0</strain>
    </source>
</reference>
<organism evidence="1 2">
    <name type="scientific">Puccinia graminis f. sp. tritici</name>
    <dbReference type="NCBI Taxonomy" id="56615"/>
    <lineage>
        <taxon>Eukaryota</taxon>
        <taxon>Fungi</taxon>
        <taxon>Dikarya</taxon>
        <taxon>Basidiomycota</taxon>
        <taxon>Pucciniomycotina</taxon>
        <taxon>Pucciniomycetes</taxon>
        <taxon>Pucciniales</taxon>
        <taxon>Pucciniaceae</taxon>
        <taxon>Puccinia</taxon>
    </lineage>
</organism>
<dbReference type="AlphaFoldDB" id="A0A5B0M573"/>
<name>A0A5B0M573_PUCGR</name>
<proteinExistence type="predicted"/>